<organism evidence="4 5">
    <name type="scientific">Linnemannia gamsii</name>
    <dbReference type="NCBI Taxonomy" id="64522"/>
    <lineage>
        <taxon>Eukaryota</taxon>
        <taxon>Fungi</taxon>
        <taxon>Fungi incertae sedis</taxon>
        <taxon>Mucoromycota</taxon>
        <taxon>Mortierellomycotina</taxon>
        <taxon>Mortierellomycetes</taxon>
        <taxon>Mortierellales</taxon>
        <taxon>Mortierellaceae</taxon>
        <taxon>Linnemannia</taxon>
    </lineage>
</organism>
<dbReference type="Proteomes" id="UP000823405">
    <property type="component" value="Unassembled WGS sequence"/>
</dbReference>
<keyword evidence="5" id="KW-1185">Reference proteome</keyword>
<proteinExistence type="predicted"/>
<feature type="region of interest" description="Disordered" evidence="1">
    <location>
        <begin position="27"/>
        <end position="72"/>
    </location>
</feature>
<feature type="signal peptide" evidence="2">
    <location>
        <begin position="1"/>
        <end position="18"/>
    </location>
</feature>
<evidence type="ECO:0000256" key="1">
    <source>
        <dbReference type="SAM" id="MobiDB-lite"/>
    </source>
</evidence>
<comment type="caution">
    <text evidence="4">The sequence shown here is derived from an EMBL/GenBank/DDBJ whole genome shotgun (WGS) entry which is preliminary data.</text>
</comment>
<feature type="domain" description="Kazal-like" evidence="3">
    <location>
        <begin position="67"/>
        <end position="124"/>
    </location>
</feature>
<dbReference type="InterPro" id="IPR002350">
    <property type="entry name" value="Kazal_dom"/>
</dbReference>
<name>A0A9P6R8E8_9FUNG</name>
<gene>
    <name evidence="4" type="ORF">BGZ97_009053</name>
</gene>
<sequence length="125" mass="13532">MSFAFLIVILSVQVQVQAGPIPLPAAAQERRGDKDPGVQAKSVNRRTAVTETTPIITGEQEPGATGGAPPKECPKFCTQQIDTYCATNNKGQRKEFSNSCALEVWNCENPSNTYKDEVQGKCDSK</sequence>
<evidence type="ECO:0000313" key="5">
    <source>
        <dbReference type="Proteomes" id="UP000823405"/>
    </source>
</evidence>
<accession>A0A9P6R8E8</accession>
<evidence type="ECO:0000313" key="4">
    <source>
        <dbReference type="EMBL" id="KAG0314670.1"/>
    </source>
</evidence>
<dbReference type="EMBL" id="JAAAIN010000426">
    <property type="protein sequence ID" value="KAG0314670.1"/>
    <property type="molecule type" value="Genomic_DNA"/>
</dbReference>
<protein>
    <recommendedName>
        <fullName evidence="3">Kazal-like domain-containing protein</fullName>
    </recommendedName>
</protein>
<dbReference type="InterPro" id="IPR036058">
    <property type="entry name" value="Kazal_dom_sf"/>
</dbReference>
<evidence type="ECO:0000256" key="2">
    <source>
        <dbReference type="SAM" id="SignalP"/>
    </source>
</evidence>
<dbReference type="PROSITE" id="PS51465">
    <property type="entry name" value="KAZAL_2"/>
    <property type="match status" value="1"/>
</dbReference>
<dbReference type="Gene3D" id="3.30.60.30">
    <property type="match status" value="1"/>
</dbReference>
<feature type="chain" id="PRO_5040447771" description="Kazal-like domain-containing protein" evidence="2">
    <location>
        <begin position="19"/>
        <end position="125"/>
    </location>
</feature>
<keyword evidence="2" id="KW-0732">Signal</keyword>
<reference evidence="4" key="1">
    <citation type="journal article" date="2020" name="Fungal Divers.">
        <title>Resolving the Mortierellaceae phylogeny through synthesis of multi-gene phylogenetics and phylogenomics.</title>
        <authorList>
            <person name="Vandepol N."/>
            <person name="Liber J."/>
            <person name="Desiro A."/>
            <person name="Na H."/>
            <person name="Kennedy M."/>
            <person name="Barry K."/>
            <person name="Grigoriev I.V."/>
            <person name="Miller A.N."/>
            <person name="O'Donnell K."/>
            <person name="Stajich J.E."/>
            <person name="Bonito G."/>
        </authorList>
    </citation>
    <scope>NUCLEOTIDE SEQUENCE</scope>
    <source>
        <strain evidence="4">NVP60</strain>
    </source>
</reference>
<feature type="compositionally biased region" description="Polar residues" evidence="1">
    <location>
        <begin position="41"/>
        <end position="55"/>
    </location>
</feature>
<dbReference type="AlphaFoldDB" id="A0A9P6R8E8"/>
<dbReference type="SUPFAM" id="SSF100895">
    <property type="entry name" value="Kazal-type serine protease inhibitors"/>
    <property type="match status" value="1"/>
</dbReference>
<evidence type="ECO:0000259" key="3">
    <source>
        <dbReference type="PROSITE" id="PS51465"/>
    </source>
</evidence>
<dbReference type="OrthoDB" id="6614329at2759"/>